<dbReference type="Gene3D" id="2.60.40.2300">
    <property type="entry name" value="Neutral/alkaline non-lysosomal ceramidase, C-terminal domain"/>
    <property type="match status" value="1"/>
</dbReference>
<feature type="binding site" evidence="6">
    <location>
        <position position="463"/>
    </location>
    <ligand>
        <name>Zn(2+)</name>
        <dbReference type="ChEBI" id="CHEBI:29105"/>
    </ligand>
</feature>
<keyword evidence="7" id="KW-0746">Sphingolipid metabolism</keyword>
<accession>A0ABD0Y6W5</accession>
<evidence type="ECO:0000256" key="7">
    <source>
        <dbReference type="RuleBase" id="RU366019"/>
    </source>
</evidence>
<comment type="catalytic activity">
    <reaction evidence="7">
        <text>an N-acylsphing-4-enine + H2O = sphing-4-enine + a fatty acid</text>
        <dbReference type="Rhea" id="RHEA:20856"/>
        <dbReference type="ChEBI" id="CHEBI:15377"/>
        <dbReference type="ChEBI" id="CHEBI:28868"/>
        <dbReference type="ChEBI" id="CHEBI:52639"/>
        <dbReference type="ChEBI" id="CHEBI:57756"/>
        <dbReference type="EC" id="3.5.1.23"/>
    </reaction>
</comment>
<dbReference type="GO" id="GO:0016020">
    <property type="term" value="C:membrane"/>
    <property type="evidence" value="ECO:0007669"/>
    <property type="project" value="GOC"/>
</dbReference>
<proteinExistence type="inferred from homology"/>
<reference evidence="10 11" key="1">
    <citation type="submission" date="2024-07" db="EMBL/GenBank/DDBJ databases">
        <title>Chromosome-level genome assembly of the water stick insect Ranatra chinensis (Heteroptera: Nepidae).</title>
        <authorList>
            <person name="Liu X."/>
        </authorList>
    </citation>
    <scope>NUCLEOTIDE SEQUENCE [LARGE SCALE GENOMIC DNA]</scope>
    <source>
        <strain evidence="10">Cailab_2021Rc</strain>
        <tissue evidence="10">Muscle</tissue>
    </source>
</reference>
<comment type="caution">
    <text evidence="10">The sequence shown here is derived from an EMBL/GenBank/DDBJ whole genome shotgun (WGS) entry which is preliminary data.</text>
</comment>
<evidence type="ECO:0000259" key="8">
    <source>
        <dbReference type="Pfam" id="PF04734"/>
    </source>
</evidence>
<evidence type="ECO:0000313" key="10">
    <source>
        <dbReference type="EMBL" id="KAL1123140.1"/>
    </source>
</evidence>
<evidence type="ECO:0000256" key="3">
    <source>
        <dbReference type="ARBA" id="ARBA00019235"/>
    </source>
</evidence>
<keyword evidence="4 7" id="KW-0378">Hydrolase</keyword>
<comment type="cofactor">
    <cofactor evidence="6">
        <name>Zn(2+)</name>
        <dbReference type="ChEBI" id="CHEBI:29105"/>
    </cofactor>
    <text evidence="6">Binds 1 zinc ion per subunit.</text>
</comment>
<organism evidence="10 11">
    <name type="scientific">Ranatra chinensis</name>
    <dbReference type="NCBI Taxonomy" id="642074"/>
    <lineage>
        <taxon>Eukaryota</taxon>
        <taxon>Metazoa</taxon>
        <taxon>Ecdysozoa</taxon>
        <taxon>Arthropoda</taxon>
        <taxon>Hexapoda</taxon>
        <taxon>Insecta</taxon>
        <taxon>Pterygota</taxon>
        <taxon>Neoptera</taxon>
        <taxon>Paraneoptera</taxon>
        <taxon>Hemiptera</taxon>
        <taxon>Heteroptera</taxon>
        <taxon>Panheteroptera</taxon>
        <taxon>Nepomorpha</taxon>
        <taxon>Nepidae</taxon>
        <taxon>Ranatrinae</taxon>
        <taxon>Ranatra</taxon>
    </lineage>
</organism>
<feature type="domain" description="Neutral/alkaline non-lysosomal ceramidase N-terminal" evidence="8">
    <location>
        <begin position="1"/>
        <end position="492"/>
    </location>
</feature>
<feature type="binding site" evidence="6">
    <location>
        <position position="75"/>
    </location>
    <ligand>
        <name>Zn(2+)</name>
        <dbReference type="ChEBI" id="CHEBI:29105"/>
    </ligand>
</feature>
<sequence>MGYANPEQKGSGIHLRQFSRSFIIEDTIENTRLVFVSNDCGMMGTGVRLEVIKKLKTRYGNETYNESNVMLSGTHSHSTPGGFLMDIIFDLNTFGFVRQTFDAYVEGIVRSISRAHENLTYGRIHMNRGEIHGASINRSPTAYLYNPPSERAQWEDNVDHEFTQLKFSRADDGRPMGVITWFAVHATSMNNTNRLVSADNVGYAALLFEQRLNADSLPGKGPFVAAFASTNLGDVSPNTRGPKCVPSGAECDPETSTCKDPRDRCIASGPGDDMTSSTSIIAHTILEQAWDTWQNEGEEIDGPLGVVHQYVDMPSQKVTLWDEQQQKNVTVQGCSPAMGYSFAAGTTDGPGAFSFKQSTKTTNPLWNLLTRFIANPSQQQIECHAPKPILIPTGELNFPFEWQPSVVSTQLAVVGNRLAIACVPGEFTTMSGRRMRNALSHRLALGDTRRVVIAGLCNTYSDYITTPDEYQAQRYEGASTIFGPHTLTIYLQQYSQLADHIIQGTVPNPGPKPPTSFNDLFSLLPGVVFDSPGWRMNFGDVLKQPQQEVRPGETVKATFVAGNPRNDLMQESSFVFVQARKDNNTWVTVATDANWETKFIWRRSSTLLGTSQAEVLWTVPQGTTPGSYRIVHQGHYKPIVGTITSYSGISNTFKVSP</sequence>
<evidence type="ECO:0000256" key="2">
    <source>
        <dbReference type="ARBA" id="ARBA00011891"/>
    </source>
</evidence>
<dbReference type="InterPro" id="IPR038445">
    <property type="entry name" value="NCDase_C_sf"/>
</dbReference>
<dbReference type="InterPro" id="IPR031331">
    <property type="entry name" value="NEUT/ALK_ceramidase_C"/>
</dbReference>
<dbReference type="InterPro" id="IPR006823">
    <property type="entry name" value="Ceramidase_alk"/>
</dbReference>
<keyword evidence="11" id="KW-1185">Reference proteome</keyword>
<feature type="domain" description="Neutral/alkaline non-lysosomal ceramidase C-terminal" evidence="9">
    <location>
        <begin position="495"/>
        <end position="655"/>
    </location>
</feature>
<keyword evidence="7" id="KW-0443">Lipid metabolism</keyword>
<keyword evidence="6" id="KW-0479">Metal-binding</keyword>
<dbReference type="EC" id="3.5.1.23" evidence="2 7"/>
<dbReference type="Pfam" id="PF04734">
    <property type="entry name" value="Ceramidase_alk"/>
    <property type="match status" value="1"/>
</dbReference>
<dbReference type="PANTHER" id="PTHR12670">
    <property type="entry name" value="CERAMIDASE"/>
    <property type="match status" value="1"/>
</dbReference>
<dbReference type="PANTHER" id="PTHR12670:SF1">
    <property type="entry name" value="NEUTRAL CERAMIDASE"/>
    <property type="match status" value="1"/>
</dbReference>
<evidence type="ECO:0000256" key="6">
    <source>
        <dbReference type="PIRSR" id="PIRSR606823-2"/>
    </source>
</evidence>
<comment type="similarity">
    <text evidence="1 7">Belongs to the neutral ceramidase family.</text>
</comment>
<protein>
    <recommendedName>
        <fullName evidence="3 7">Neutral ceramidase</fullName>
        <ecNumber evidence="2 7">3.5.1.23</ecNumber>
    </recommendedName>
</protein>
<dbReference type="EMBL" id="JBFDAA010000012">
    <property type="protein sequence ID" value="KAL1123140.1"/>
    <property type="molecule type" value="Genomic_DNA"/>
</dbReference>
<dbReference type="Pfam" id="PF17048">
    <property type="entry name" value="Ceramidse_alk_C"/>
    <property type="match status" value="1"/>
</dbReference>
<feature type="binding site" evidence="6">
    <location>
        <position position="185"/>
    </location>
    <ligand>
        <name>Zn(2+)</name>
        <dbReference type="ChEBI" id="CHEBI:29105"/>
    </ligand>
</feature>
<evidence type="ECO:0000256" key="5">
    <source>
        <dbReference type="PIRSR" id="PIRSR606823-1"/>
    </source>
</evidence>
<dbReference type="GO" id="GO:0006672">
    <property type="term" value="P:ceramide metabolic process"/>
    <property type="evidence" value="ECO:0007669"/>
    <property type="project" value="UniProtKB-ARBA"/>
</dbReference>
<evidence type="ECO:0000256" key="4">
    <source>
        <dbReference type="ARBA" id="ARBA00022801"/>
    </source>
</evidence>
<evidence type="ECO:0000259" key="9">
    <source>
        <dbReference type="Pfam" id="PF17048"/>
    </source>
</evidence>
<feature type="binding site" evidence="6">
    <location>
        <position position="426"/>
    </location>
    <ligand>
        <name>Zn(2+)</name>
        <dbReference type="ChEBI" id="CHEBI:29105"/>
    </ligand>
</feature>
<dbReference type="GO" id="GO:0017040">
    <property type="term" value="F:N-acylsphingosine amidohydrolase activity"/>
    <property type="evidence" value="ECO:0007669"/>
    <property type="project" value="UniProtKB-UniRule"/>
</dbReference>
<dbReference type="InterPro" id="IPR031329">
    <property type="entry name" value="NEUT/ALK_ceramidase_N"/>
</dbReference>
<gene>
    <name evidence="10" type="ORF">AAG570_002228</name>
</gene>
<evidence type="ECO:0000313" key="11">
    <source>
        <dbReference type="Proteomes" id="UP001558652"/>
    </source>
</evidence>
<name>A0ABD0Y6W5_9HEMI</name>
<keyword evidence="6" id="KW-0862">Zinc</keyword>
<feature type="active site" description="Nucleophile" evidence="5">
    <location>
        <position position="236"/>
    </location>
</feature>
<evidence type="ECO:0000256" key="1">
    <source>
        <dbReference type="ARBA" id="ARBA00009835"/>
    </source>
</evidence>
<dbReference type="Proteomes" id="UP001558652">
    <property type="component" value="Unassembled WGS sequence"/>
</dbReference>
<dbReference type="AlphaFoldDB" id="A0ABD0Y6W5"/>